<dbReference type="GO" id="GO:0070475">
    <property type="term" value="P:rRNA base methylation"/>
    <property type="evidence" value="ECO:0007669"/>
    <property type="project" value="TreeGrafter"/>
</dbReference>
<evidence type="ECO:0000256" key="7">
    <source>
        <dbReference type="ARBA" id="ARBA00022603"/>
    </source>
</evidence>
<accession>A0A9D1ZXE4</accession>
<keyword evidence="5 12" id="KW-0963">Cytoplasm</keyword>
<feature type="domain" description="Ribosomal RNA small subunit methyltransferase E PUA-like" evidence="14">
    <location>
        <begin position="18"/>
        <end position="62"/>
    </location>
</feature>
<reference evidence="15" key="2">
    <citation type="submission" date="2021-04" db="EMBL/GenBank/DDBJ databases">
        <authorList>
            <person name="Gilroy R."/>
        </authorList>
    </citation>
    <scope>NUCLEOTIDE SEQUENCE</scope>
    <source>
        <strain evidence="15">1345</strain>
    </source>
</reference>
<dbReference type="Proteomes" id="UP000886750">
    <property type="component" value="Unassembled WGS sequence"/>
</dbReference>
<evidence type="ECO:0000256" key="10">
    <source>
        <dbReference type="ARBA" id="ARBA00025699"/>
    </source>
</evidence>
<dbReference type="PANTHER" id="PTHR30027">
    <property type="entry name" value="RIBOSOMAL RNA SMALL SUBUNIT METHYLTRANSFERASE E"/>
    <property type="match status" value="1"/>
</dbReference>
<evidence type="ECO:0000256" key="9">
    <source>
        <dbReference type="ARBA" id="ARBA00022691"/>
    </source>
</evidence>
<evidence type="ECO:0000256" key="4">
    <source>
        <dbReference type="ARBA" id="ARBA00013673"/>
    </source>
</evidence>
<evidence type="ECO:0000259" key="14">
    <source>
        <dbReference type="Pfam" id="PF20260"/>
    </source>
</evidence>
<evidence type="ECO:0000256" key="12">
    <source>
        <dbReference type="PIRNR" id="PIRNR015601"/>
    </source>
</evidence>
<gene>
    <name evidence="15" type="ORF">H9729_07150</name>
</gene>
<dbReference type="Pfam" id="PF04452">
    <property type="entry name" value="Methyltrans_RNA"/>
    <property type="match status" value="1"/>
</dbReference>
<comment type="caution">
    <text evidence="15">The sequence shown here is derived from an EMBL/GenBank/DDBJ whole genome shotgun (WGS) entry which is preliminary data.</text>
</comment>
<dbReference type="SUPFAM" id="SSF88697">
    <property type="entry name" value="PUA domain-like"/>
    <property type="match status" value="1"/>
</dbReference>
<evidence type="ECO:0000259" key="13">
    <source>
        <dbReference type="Pfam" id="PF04452"/>
    </source>
</evidence>
<comment type="function">
    <text evidence="10 12">Specifically methylates the N3 position of the uracil ring of uridine 1498 (m3U1498) in 16S rRNA. Acts on the fully assembled 30S ribosomal subunit.</text>
</comment>
<comment type="catalytic activity">
    <reaction evidence="11 12">
        <text>uridine(1498) in 16S rRNA + S-adenosyl-L-methionine = N(3)-methyluridine(1498) in 16S rRNA + S-adenosyl-L-homocysteine + H(+)</text>
        <dbReference type="Rhea" id="RHEA:42920"/>
        <dbReference type="Rhea" id="RHEA-COMP:10283"/>
        <dbReference type="Rhea" id="RHEA-COMP:10284"/>
        <dbReference type="ChEBI" id="CHEBI:15378"/>
        <dbReference type="ChEBI" id="CHEBI:57856"/>
        <dbReference type="ChEBI" id="CHEBI:59789"/>
        <dbReference type="ChEBI" id="CHEBI:65315"/>
        <dbReference type="ChEBI" id="CHEBI:74502"/>
        <dbReference type="EC" id="2.1.1.193"/>
    </reaction>
</comment>
<name>A0A9D1ZXE4_9FIRM</name>
<dbReference type="CDD" id="cd18084">
    <property type="entry name" value="RsmE-like"/>
    <property type="match status" value="1"/>
</dbReference>
<evidence type="ECO:0000256" key="3">
    <source>
        <dbReference type="ARBA" id="ARBA00012328"/>
    </source>
</evidence>
<evidence type="ECO:0000256" key="2">
    <source>
        <dbReference type="ARBA" id="ARBA00005528"/>
    </source>
</evidence>
<comment type="subcellular location">
    <subcellularLocation>
        <location evidence="1 12">Cytoplasm</location>
    </subcellularLocation>
</comment>
<dbReference type="SUPFAM" id="SSF75217">
    <property type="entry name" value="alpha/beta knot"/>
    <property type="match status" value="1"/>
</dbReference>
<keyword evidence="9 12" id="KW-0949">S-adenosyl-L-methionine</keyword>
<dbReference type="InterPro" id="IPR046886">
    <property type="entry name" value="RsmE_MTase_dom"/>
</dbReference>
<evidence type="ECO:0000313" key="15">
    <source>
        <dbReference type="EMBL" id="HIY97448.1"/>
    </source>
</evidence>
<dbReference type="InterPro" id="IPR029028">
    <property type="entry name" value="Alpha/beta_knot_MTases"/>
</dbReference>
<dbReference type="InterPro" id="IPR046887">
    <property type="entry name" value="RsmE_PUA-like"/>
</dbReference>
<evidence type="ECO:0000256" key="11">
    <source>
        <dbReference type="ARBA" id="ARBA00047944"/>
    </source>
</evidence>
<keyword evidence="6 12" id="KW-0698">rRNA processing</keyword>
<dbReference type="AlphaFoldDB" id="A0A9D1ZXE4"/>
<protein>
    <recommendedName>
        <fullName evidence="4 12">Ribosomal RNA small subunit methyltransferase E</fullName>
        <ecNumber evidence="3 12">2.1.1.193</ecNumber>
    </recommendedName>
</protein>
<evidence type="ECO:0000256" key="6">
    <source>
        <dbReference type="ARBA" id="ARBA00022552"/>
    </source>
</evidence>
<proteinExistence type="inferred from homology"/>
<evidence type="ECO:0000256" key="1">
    <source>
        <dbReference type="ARBA" id="ARBA00004496"/>
    </source>
</evidence>
<keyword evidence="7 12" id="KW-0489">Methyltransferase</keyword>
<evidence type="ECO:0000256" key="8">
    <source>
        <dbReference type="ARBA" id="ARBA00022679"/>
    </source>
</evidence>
<dbReference type="PANTHER" id="PTHR30027:SF3">
    <property type="entry name" value="16S RRNA (URACIL(1498)-N(3))-METHYLTRANSFERASE"/>
    <property type="match status" value="1"/>
</dbReference>
<dbReference type="InterPro" id="IPR006700">
    <property type="entry name" value="RsmE"/>
</dbReference>
<comment type="similarity">
    <text evidence="2 12">Belongs to the RNA methyltransferase RsmE family.</text>
</comment>
<organism evidence="15 16">
    <name type="scientific">Candidatus Borkfalkia excrementigallinarum</name>
    <dbReference type="NCBI Taxonomy" id="2838506"/>
    <lineage>
        <taxon>Bacteria</taxon>
        <taxon>Bacillati</taxon>
        <taxon>Bacillota</taxon>
        <taxon>Clostridia</taxon>
        <taxon>Christensenellales</taxon>
        <taxon>Christensenellaceae</taxon>
        <taxon>Candidatus Borkfalkia</taxon>
    </lineage>
</organism>
<reference evidence="15" key="1">
    <citation type="journal article" date="2021" name="PeerJ">
        <title>Extensive microbial diversity within the chicken gut microbiome revealed by metagenomics and culture.</title>
        <authorList>
            <person name="Gilroy R."/>
            <person name="Ravi A."/>
            <person name="Getino M."/>
            <person name="Pursley I."/>
            <person name="Horton D.L."/>
            <person name="Alikhan N.F."/>
            <person name="Baker D."/>
            <person name="Gharbi K."/>
            <person name="Hall N."/>
            <person name="Watson M."/>
            <person name="Adriaenssens E.M."/>
            <person name="Foster-Nyarko E."/>
            <person name="Jarju S."/>
            <person name="Secka A."/>
            <person name="Antonio M."/>
            <person name="Oren A."/>
            <person name="Chaudhuri R.R."/>
            <person name="La Ragione R."/>
            <person name="Hildebrand F."/>
            <person name="Pallen M.J."/>
        </authorList>
    </citation>
    <scope>NUCLEOTIDE SEQUENCE</scope>
    <source>
        <strain evidence="15">1345</strain>
    </source>
</reference>
<evidence type="ECO:0000313" key="16">
    <source>
        <dbReference type="Proteomes" id="UP000886750"/>
    </source>
</evidence>
<dbReference type="InterPro" id="IPR029026">
    <property type="entry name" value="tRNA_m1G_MTases_N"/>
</dbReference>
<sequence>MATIRRFFVEHIERETVLTGDEYSHAKNVLRLKEGDELILLDGSGKEYDAIVNRIGKGEMLCGVIGSRPSEKEAKTPVKLLIGALKGDKTELVVQKATELGVKEIGVFSSRFCSAYMNENKLERLNKVAREAAKQCLRASVPAVFYYDSLAAALASCGEYENKLFACEFAHTSDFDLRSLRGSAALVVGSEGGFSQEEFDAARAAGFAGITLGKRILRAETAAIALCAAAAFVLGEWQ</sequence>
<dbReference type="NCBIfam" id="TIGR00046">
    <property type="entry name" value="RsmE family RNA methyltransferase"/>
    <property type="match status" value="1"/>
</dbReference>
<evidence type="ECO:0000256" key="5">
    <source>
        <dbReference type="ARBA" id="ARBA00022490"/>
    </source>
</evidence>
<dbReference type="InterPro" id="IPR015947">
    <property type="entry name" value="PUA-like_sf"/>
</dbReference>
<keyword evidence="8 12" id="KW-0808">Transferase</keyword>
<feature type="domain" description="Ribosomal RNA small subunit methyltransferase E methyltransferase" evidence="13">
    <location>
        <begin position="73"/>
        <end position="230"/>
    </location>
</feature>
<dbReference type="GO" id="GO:0070042">
    <property type="term" value="F:rRNA (uridine-N3-)-methyltransferase activity"/>
    <property type="evidence" value="ECO:0007669"/>
    <property type="project" value="TreeGrafter"/>
</dbReference>
<dbReference type="Pfam" id="PF20260">
    <property type="entry name" value="PUA_4"/>
    <property type="match status" value="1"/>
</dbReference>
<dbReference type="PIRSF" id="PIRSF015601">
    <property type="entry name" value="MTase_slr0722"/>
    <property type="match status" value="1"/>
</dbReference>
<dbReference type="Gene3D" id="3.40.1280.10">
    <property type="match status" value="1"/>
</dbReference>
<dbReference type="EC" id="2.1.1.193" evidence="3 12"/>
<dbReference type="GO" id="GO:0005737">
    <property type="term" value="C:cytoplasm"/>
    <property type="evidence" value="ECO:0007669"/>
    <property type="project" value="UniProtKB-SubCell"/>
</dbReference>
<dbReference type="EMBL" id="DXCQ01000066">
    <property type="protein sequence ID" value="HIY97448.1"/>
    <property type="molecule type" value="Genomic_DNA"/>
</dbReference>